<dbReference type="EMBL" id="JAEEGA010000018">
    <property type="protein sequence ID" value="MBP1043692.1"/>
    <property type="molecule type" value="Genomic_DNA"/>
</dbReference>
<dbReference type="NCBIfam" id="TIGR01167">
    <property type="entry name" value="LPXTG_anchor"/>
    <property type="match status" value="1"/>
</dbReference>
<dbReference type="AlphaFoldDB" id="A0A940STZ0"/>
<proteinExistence type="predicted"/>
<organism evidence="4 5">
    <name type="scientific">Vagococcus allomyrinae</name>
    <dbReference type="NCBI Taxonomy" id="2794353"/>
    <lineage>
        <taxon>Bacteria</taxon>
        <taxon>Bacillati</taxon>
        <taxon>Bacillota</taxon>
        <taxon>Bacilli</taxon>
        <taxon>Lactobacillales</taxon>
        <taxon>Enterococcaceae</taxon>
        <taxon>Vagococcus</taxon>
    </lineage>
</organism>
<accession>A0A940STZ0</accession>
<reference evidence="4" key="1">
    <citation type="submission" date="2020-12" db="EMBL/GenBank/DDBJ databases">
        <title>Vagococcus allomyrinae sp. nov. and Enterococcus lavae sp. nov., isolated from the larvae of Allomyrina dichotoma.</title>
        <authorList>
            <person name="Lee S.D."/>
        </authorList>
    </citation>
    <scope>NUCLEOTIDE SEQUENCE</scope>
    <source>
        <strain evidence="4">BWB3-3</strain>
    </source>
</reference>
<evidence type="ECO:0000313" key="4">
    <source>
        <dbReference type="EMBL" id="MBP1043692.1"/>
    </source>
</evidence>
<feature type="region of interest" description="Disordered" evidence="1">
    <location>
        <begin position="241"/>
        <end position="262"/>
    </location>
</feature>
<feature type="compositionally biased region" description="Acidic residues" evidence="1">
    <location>
        <begin position="49"/>
        <end position="61"/>
    </location>
</feature>
<sequence length="299" mass="33180">MKKVVYLTVLFSLFGWSYVNAETTEMSEDRAEVTSNSVVNDLTSANPVSEEESMTSESSEELDAINEKDSAIIDLGTILVPVKKNQKLTTQDFYNYLDDTEKVIERGIKEFQFVDNQIPSTDVIGQFPNSVKLTGVDKDGITKTILAGYLVSNDVATIKLTDVAYDDEKKAIVGTTDPKAWVTYHGEIDKGYGQGHVIANEKGYFEIGGMEEVGTKWFLKAYDDMSSQVNYSDEVEFTIPGENLTSSENSSSESDKSKENKKNILPQTGVRINNVVIAVGVILLATAGLFYCERRFKLF</sequence>
<evidence type="ECO:0000256" key="3">
    <source>
        <dbReference type="SAM" id="SignalP"/>
    </source>
</evidence>
<evidence type="ECO:0000256" key="1">
    <source>
        <dbReference type="SAM" id="MobiDB-lite"/>
    </source>
</evidence>
<evidence type="ECO:0000256" key="2">
    <source>
        <dbReference type="SAM" id="Phobius"/>
    </source>
</evidence>
<feature type="compositionally biased region" description="Basic and acidic residues" evidence="1">
    <location>
        <begin position="253"/>
        <end position="262"/>
    </location>
</feature>
<comment type="caution">
    <text evidence="4">The sequence shown here is derived from an EMBL/GenBank/DDBJ whole genome shotgun (WGS) entry which is preliminary data.</text>
</comment>
<keyword evidence="3" id="KW-0732">Signal</keyword>
<keyword evidence="2" id="KW-1133">Transmembrane helix</keyword>
<feature type="region of interest" description="Disordered" evidence="1">
    <location>
        <begin position="25"/>
        <end position="61"/>
    </location>
</feature>
<dbReference type="RefSeq" id="WP_209531505.1">
    <property type="nucleotide sequence ID" value="NZ_JAEEGA010000018.1"/>
</dbReference>
<keyword evidence="5" id="KW-1185">Reference proteome</keyword>
<feature type="chain" id="PRO_5038082418" evidence="3">
    <location>
        <begin position="22"/>
        <end position="299"/>
    </location>
</feature>
<feature type="transmembrane region" description="Helical" evidence="2">
    <location>
        <begin position="272"/>
        <end position="292"/>
    </location>
</feature>
<feature type="signal peptide" evidence="3">
    <location>
        <begin position="1"/>
        <end position="21"/>
    </location>
</feature>
<name>A0A940STZ0_9ENTE</name>
<keyword evidence="2" id="KW-0812">Transmembrane</keyword>
<dbReference type="Proteomes" id="UP000674938">
    <property type="component" value="Unassembled WGS sequence"/>
</dbReference>
<keyword evidence="2" id="KW-0472">Membrane</keyword>
<gene>
    <name evidence="4" type="ORF">I6N95_21935</name>
</gene>
<evidence type="ECO:0000313" key="5">
    <source>
        <dbReference type="Proteomes" id="UP000674938"/>
    </source>
</evidence>
<protein>
    <submittedName>
        <fullName evidence="4">LPXTG cell wall anchor domain-containing protein</fullName>
    </submittedName>
</protein>
<feature type="compositionally biased region" description="Low complexity" evidence="1">
    <location>
        <begin position="242"/>
        <end position="252"/>
    </location>
</feature>
<feature type="compositionally biased region" description="Polar residues" evidence="1">
    <location>
        <begin position="33"/>
        <end position="47"/>
    </location>
</feature>